<reference evidence="1" key="1">
    <citation type="submission" date="2014-11" db="EMBL/GenBank/DDBJ databases">
        <authorList>
            <person name="Amaro Gonzalez C."/>
        </authorList>
    </citation>
    <scope>NUCLEOTIDE SEQUENCE</scope>
</reference>
<organism evidence="1">
    <name type="scientific">Anguilla anguilla</name>
    <name type="common">European freshwater eel</name>
    <name type="synonym">Muraena anguilla</name>
    <dbReference type="NCBI Taxonomy" id="7936"/>
    <lineage>
        <taxon>Eukaryota</taxon>
        <taxon>Metazoa</taxon>
        <taxon>Chordata</taxon>
        <taxon>Craniata</taxon>
        <taxon>Vertebrata</taxon>
        <taxon>Euteleostomi</taxon>
        <taxon>Actinopterygii</taxon>
        <taxon>Neopterygii</taxon>
        <taxon>Teleostei</taxon>
        <taxon>Anguilliformes</taxon>
        <taxon>Anguillidae</taxon>
        <taxon>Anguilla</taxon>
    </lineage>
</organism>
<name>A0A0E9VMW1_ANGAN</name>
<dbReference type="AlphaFoldDB" id="A0A0E9VMW1"/>
<accession>A0A0E9VMW1</accession>
<proteinExistence type="predicted"/>
<reference evidence="1" key="2">
    <citation type="journal article" date="2015" name="Fish Shellfish Immunol.">
        <title>Early steps in the European eel (Anguilla anguilla)-Vibrio vulnificus interaction in the gills: Role of the RtxA13 toxin.</title>
        <authorList>
            <person name="Callol A."/>
            <person name="Pajuelo D."/>
            <person name="Ebbesson L."/>
            <person name="Teles M."/>
            <person name="MacKenzie S."/>
            <person name="Amaro C."/>
        </authorList>
    </citation>
    <scope>NUCLEOTIDE SEQUENCE</scope>
</reference>
<evidence type="ECO:0000313" key="1">
    <source>
        <dbReference type="EMBL" id="JAH79392.1"/>
    </source>
</evidence>
<sequence>MLTGTAFLSWDVLLYLFCLIVSRGQAHLLHLLRSMVGHDDLILTRSKVISFPLPSGFVITPKGSTGPQYGPLSWTFLVLFRSQKLRG</sequence>
<dbReference type="EMBL" id="GBXM01029185">
    <property type="protein sequence ID" value="JAH79392.1"/>
    <property type="molecule type" value="Transcribed_RNA"/>
</dbReference>
<protein>
    <submittedName>
        <fullName evidence="1">Uncharacterized protein</fullName>
    </submittedName>
</protein>